<proteinExistence type="predicted"/>
<comment type="caution">
    <text evidence="1">The sequence shown here is derived from an EMBL/GenBank/DDBJ whole genome shotgun (WGS) entry which is preliminary data.</text>
</comment>
<dbReference type="STRING" id="249408.BOO71_0015052"/>
<protein>
    <submittedName>
        <fullName evidence="1">Uncharacterized protein</fullName>
    </submittedName>
</protein>
<keyword evidence="2" id="KW-1185">Reference proteome</keyword>
<evidence type="ECO:0000313" key="2">
    <source>
        <dbReference type="Proteomes" id="UP000186607"/>
    </source>
</evidence>
<evidence type="ECO:0000313" key="1">
    <source>
        <dbReference type="EMBL" id="OLV15384.1"/>
    </source>
</evidence>
<organism evidence="1 2">
    <name type="scientific">Deinococcus marmoris</name>
    <dbReference type="NCBI Taxonomy" id="249408"/>
    <lineage>
        <taxon>Bacteria</taxon>
        <taxon>Thermotogati</taxon>
        <taxon>Deinococcota</taxon>
        <taxon>Deinococci</taxon>
        <taxon>Deinococcales</taxon>
        <taxon>Deinococcaceae</taxon>
        <taxon>Deinococcus</taxon>
    </lineage>
</organism>
<gene>
    <name evidence="1" type="ORF">BOO71_0015052</name>
</gene>
<name>A0A1U7NR50_9DEIO</name>
<reference evidence="1 2" key="1">
    <citation type="submission" date="2017-01" db="EMBL/GenBank/DDBJ databases">
        <title>Genome Analysis of Deinococcus marmoris KOPRI26562.</title>
        <authorList>
            <person name="Kim J.H."/>
            <person name="Oh H.-M."/>
        </authorList>
    </citation>
    <scope>NUCLEOTIDE SEQUENCE [LARGE SCALE GENOMIC DNA]</scope>
    <source>
        <strain evidence="1 2">KOPRI26562</strain>
    </source>
</reference>
<accession>A0A1U7NR50</accession>
<sequence>MTEQLGDGFSDLCDLLWVRRTERDFSVEGVATLLTLEDETGEVGTALPPAPLPAASLLAAVADALYLNLRPRFVLEADAAACALGLLATALPGEPGEPVHRPHTGQ</sequence>
<dbReference type="AlphaFoldDB" id="A0A1U7NR50"/>
<dbReference type="EMBL" id="MSTI01000183">
    <property type="protein sequence ID" value="OLV15384.1"/>
    <property type="molecule type" value="Genomic_DNA"/>
</dbReference>
<dbReference type="RefSeq" id="WP_075837078.1">
    <property type="nucleotide sequence ID" value="NZ_MSTI01000183.1"/>
</dbReference>
<dbReference type="Proteomes" id="UP000186607">
    <property type="component" value="Unassembled WGS sequence"/>
</dbReference>